<dbReference type="KEGG" id="serj:SGUI_0793"/>
<dbReference type="AlphaFoldDB" id="A0A1B1N9T7"/>
<feature type="transmembrane region" description="Helical" evidence="1">
    <location>
        <begin position="6"/>
        <end position="32"/>
    </location>
</feature>
<dbReference type="RefSeq" id="WP_066636624.1">
    <property type="nucleotide sequence ID" value="NZ_CP014989.1"/>
</dbReference>
<evidence type="ECO:0000256" key="1">
    <source>
        <dbReference type="SAM" id="Phobius"/>
    </source>
</evidence>
<gene>
    <name evidence="2" type="ORF">SGUI_0793</name>
</gene>
<protein>
    <recommendedName>
        <fullName evidence="4">DUF456 domain-containing protein</fullName>
    </recommendedName>
</protein>
<feature type="transmembrane region" description="Helical" evidence="1">
    <location>
        <begin position="136"/>
        <end position="159"/>
    </location>
</feature>
<proteinExistence type="predicted"/>
<dbReference type="EMBL" id="CP014989">
    <property type="protein sequence ID" value="ANS78189.1"/>
    <property type="molecule type" value="Genomic_DNA"/>
</dbReference>
<dbReference type="InterPro" id="IPR007403">
    <property type="entry name" value="DUF456"/>
</dbReference>
<feature type="transmembrane region" description="Helical" evidence="1">
    <location>
        <begin position="44"/>
        <end position="67"/>
    </location>
</feature>
<evidence type="ECO:0008006" key="4">
    <source>
        <dbReference type="Google" id="ProtNLM"/>
    </source>
</evidence>
<dbReference type="OrthoDB" id="3577600at2"/>
<keyword evidence="1" id="KW-0812">Transmembrane</keyword>
<reference evidence="2 3" key="1">
    <citation type="submission" date="2016-03" db="EMBL/GenBank/DDBJ databases">
        <title>Shallow-sea hydrothermal system.</title>
        <authorList>
            <person name="Tang K."/>
        </authorList>
    </citation>
    <scope>NUCLEOTIDE SEQUENCE [LARGE SCALE GENOMIC DNA]</scope>
    <source>
        <strain evidence="2 3">JLT9</strain>
    </source>
</reference>
<keyword evidence="1" id="KW-0472">Membrane</keyword>
<dbReference type="Proteomes" id="UP000092482">
    <property type="component" value="Chromosome"/>
</dbReference>
<name>A0A1B1N9T7_9MICO</name>
<organism evidence="2 3">
    <name type="scientific">Serinicoccus hydrothermalis</name>
    <dbReference type="NCBI Taxonomy" id="1758689"/>
    <lineage>
        <taxon>Bacteria</taxon>
        <taxon>Bacillati</taxon>
        <taxon>Actinomycetota</taxon>
        <taxon>Actinomycetes</taxon>
        <taxon>Micrococcales</taxon>
        <taxon>Ornithinimicrobiaceae</taxon>
        <taxon>Serinicoccus</taxon>
    </lineage>
</organism>
<keyword evidence="1" id="KW-1133">Transmembrane helix</keyword>
<dbReference type="Pfam" id="PF04306">
    <property type="entry name" value="DUF456"/>
    <property type="match status" value="1"/>
</dbReference>
<sequence length="162" mass="17192">MEPAEILILVFMAIGVVGIVLPILPGLLIVLVGSLMWALTQQSTLGWVVFALSALVYALGVALQWAIPGQHMRRAGVRTSTLVIGVLCALVLGFVIPVVGLFLGFPLGIFLVSLARTRDRREALGHTRLALRAVGLNILIELATAFALIAMFVVSALVLTPS</sequence>
<feature type="transmembrane region" description="Helical" evidence="1">
    <location>
        <begin position="82"/>
        <end position="115"/>
    </location>
</feature>
<evidence type="ECO:0000313" key="3">
    <source>
        <dbReference type="Proteomes" id="UP000092482"/>
    </source>
</evidence>
<accession>A0A1B1N9T7</accession>
<dbReference type="STRING" id="1758689.SGUI_0793"/>
<evidence type="ECO:0000313" key="2">
    <source>
        <dbReference type="EMBL" id="ANS78189.1"/>
    </source>
</evidence>
<keyword evidence="3" id="KW-1185">Reference proteome</keyword>